<dbReference type="AlphaFoldDB" id="A0A6N7Z877"/>
<keyword evidence="5" id="KW-0456">Lyase</keyword>
<evidence type="ECO:0000256" key="3">
    <source>
        <dbReference type="ARBA" id="ARBA00022898"/>
    </source>
</evidence>
<evidence type="ECO:0000313" key="8">
    <source>
        <dbReference type="EMBL" id="MTD57610.1"/>
    </source>
</evidence>
<gene>
    <name evidence="8" type="ORF">GKO32_27080</name>
</gene>
<comment type="similarity">
    <text evidence="2">Belongs to the threonine aldolase family.</text>
</comment>
<keyword evidence="8" id="KW-0032">Aminotransferase</keyword>
<evidence type="ECO:0000259" key="7">
    <source>
        <dbReference type="Pfam" id="PF01212"/>
    </source>
</evidence>
<dbReference type="InterPro" id="IPR023603">
    <property type="entry name" value="Low_specificity_L-TA-like"/>
</dbReference>
<keyword evidence="4" id="KW-0045">Antibiotic biosynthesis</keyword>
<dbReference type="GO" id="GO:0006567">
    <property type="term" value="P:L-threonine catabolic process"/>
    <property type="evidence" value="ECO:0007669"/>
    <property type="project" value="TreeGrafter"/>
</dbReference>
<dbReference type="Proteomes" id="UP000440096">
    <property type="component" value="Unassembled WGS sequence"/>
</dbReference>
<comment type="caution">
    <text evidence="8">The sequence shown here is derived from an EMBL/GenBank/DDBJ whole genome shotgun (WGS) entry which is preliminary data.</text>
</comment>
<organism evidence="8 9">
    <name type="scientific">Amycolatopsis pithecellobii</name>
    <dbReference type="NCBI Taxonomy" id="664692"/>
    <lineage>
        <taxon>Bacteria</taxon>
        <taxon>Bacillati</taxon>
        <taxon>Actinomycetota</taxon>
        <taxon>Actinomycetes</taxon>
        <taxon>Pseudonocardiales</taxon>
        <taxon>Pseudonocardiaceae</taxon>
        <taxon>Amycolatopsis</taxon>
    </lineage>
</organism>
<proteinExistence type="inferred from homology"/>
<dbReference type="NCBIfam" id="NF041359">
    <property type="entry name" value="GntG_guanitoxin"/>
    <property type="match status" value="1"/>
</dbReference>
<feature type="domain" description="Aromatic amino acid beta-eliminating lyase/threonine aldolase" evidence="7">
    <location>
        <begin position="13"/>
        <end position="295"/>
    </location>
</feature>
<dbReference type="PANTHER" id="PTHR48097">
    <property type="entry name" value="L-THREONINE ALDOLASE-RELATED"/>
    <property type="match status" value="1"/>
</dbReference>
<dbReference type="InterPro" id="IPR015424">
    <property type="entry name" value="PyrdxlP-dep_Trfase"/>
</dbReference>
<dbReference type="Gene3D" id="3.90.1150.10">
    <property type="entry name" value="Aspartate Aminotransferase, domain 1"/>
    <property type="match status" value="1"/>
</dbReference>
<dbReference type="InterPro" id="IPR015422">
    <property type="entry name" value="PyrdxlP-dep_Trfase_small"/>
</dbReference>
<sequence>MIPIPTDLPLKVDLYSDTLTRPSDEMREVMAAAAVGDEQKGEDPSTNELLDLVKALLGKEEAVFLPSGTMCNEIAFAAHCRPGDEILLDEKSHALQYEGGGPAALAGALVRPLPGERGVFTARQLEGAIKPVSRYTPRTRLVSVEQPSVGAAGHCWTLPEIRDVTEAAHRHGLRTHLDGARLFNAVVATGTSAREFADGFDSAWIDLSKGLGAPFGGVLAGDREFITEAWRLKQRWGGAMRQSGIMAAAGTFALRHNIDRLAEDHENARVLADRLAASTRISVDPIEVETNIVLFDLVHTEMSAMELNERLIKEAGVRVSAFGPSTVRAVTHLDVSTPDILYAADAIAGILAA</sequence>
<keyword evidence="9" id="KW-1185">Reference proteome</keyword>
<protein>
    <submittedName>
        <fullName evidence="8">Aminotransferase class I/II-fold pyridoxal phosphate-dependent enzyme</fullName>
    </submittedName>
</protein>
<dbReference type="InterPro" id="IPR015421">
    <property type="entry name" value="PyrdxlP-dep_Trfase_major"/>
</dbReference>
<feature type="modified residue" description="N6-(pyridoxal phosphate)lysine" evidence="6">
    <location>
        <position position="209"/>
    </location>
</feature>
<keyword evidence="8" id="KW-0808">Transferase</keyword>
<dbReference type="Pfam" id="PF01212">
    <property type="entry name" value="Beta_elim_lyase"/>
    <property type="match status" value="1"/>
</dbReference>
<dbReference type="RefSeq" id="WP_208024558.1">
    <property type="nucleotide sequence ID" value="NZ_WMBA01000051.1"/>
</dbReference>
<keyword evidence="3" id="KW-0663">Pyridoxal phosphate</keyword>
<dbReference type="FunFam" id="3.90.1150.10:FF:000041">
    <property type="entry name" value="Low-specificity L-threonine aldolase"/>
    <property type="match status" value="1"/>
</dbReference>
<dbReference type="GO" id="GO:0006545">
    <property type="term" value="P:glycine biosynthetic process"/>
    <property type="evidence" value="ECO:0007669"/>
    <property type="project" value="TreeGrafter"/>
</dbReference>
<evidence type="ECO:0000256" key="4">
    <source>
        <dbReference type="ARBA" id="ARBA00023194"/>
    </source>
</evidence>
<dbReference type="GO" id="GO:0017000">
    <property type="term" value="P:antibiotic biosynthetic process"/>
    <property type="evidence" value="ECO:0007669"/>
    <property type="project" value="UniProtKB-KW"/>
</dbReference>
<dbReference type="EMBL" id="WMBA01000051">
    <property type="protein sequence ID" value="MTD57610.1"/>
    <property type="molecule type" value="Genomic_DNA"/>
</dbReference>
<dbReference type="Gene3D" id="3.40.640.10">
    <property type="entry name" value="Type I PLP-dependent aspartate aminotransferase-like (Major domain)"/>
    <property type="match status" value="1"/>
</dbReference>
<reference evidence="8 9" key="1">
    <citation type="submission" date="2019-11" db="EMBL/GenBank/DDBJ databases">
        <title>Draft genome of Amycolatopsis RM579.</title>
        <authorList>
            <person name="Duangmal K."/>
            <person name="Mingma R."/>
        </authorList>
    </citation>
    <scope>NUCLEOTIDE SEQUENCE [LARGE SCALE GENOMIC DNA]</scope>
    <source>
        <strain evidence="8 9">RM579</strain>
    </source>
</reference>
<name>A0A6N7Z877_9PSEU</name>
<evidence type="ECO:0000256" key="1">
    <source>
        <dbReference type="ARBA" id="ARBA00001933"/>
    </source>
</evidence>
<dbReference type="FunFam" id="3.40.640.10:FF:000030">
    <property type="entry name" value="Low-specificity L-threonine aldolase"/>
    <property type="match status" value="1"/>
</dbReference>
<evidence type="ECO:0000256" key="6">
    <source>
        <dbReference type="PIRSR" id="PIRSR017617-1"/>
    </source>
</evidence>
<dbReference type="SUPFAM" id="SSF53383">
    <property type="entry name" value="PLP-dependent transferases"/>
    <property type="match status" value="1"/>
</dbReference>
<dbReference type="PANTHER" id="PTHR48097:SF9">
    <property type="entry name" value="L-THREONINE ALDOLASE"/>
    <property type="match status" value="1"/>
</dbReference>
<evidence type="ECO:0000256" key="5">
    <source>
        <dbReference type="ARBA" id="ARBA00023239"/>
    </source>
</evidence>
<dbReference type="PIRSF" id="PIRSF017617">
    <property type="entry name" value="Thr_aldolase"/>
    <property type="match status" value="1"/>
</dbReference>
<comment type="cofactor">
    <cofactor evidence="1">
        <name>pyridoxal 5'-phosphate</name>
        <dbReference type="ChEBI" id="CHEBI:597326"/>
    </cofactor>
</comment>
<accession>A0A6N7Z877</accession>
<dbReference type="GO" id="GO:0008483">
    <property type="term" value="F:transaminase activity"/>
    <property type="evidence" value="ECO:0007669"/>
    <property type="project" value="UniProtKB-KW"/>
</dbReference>
<dbReference type="GO" id="GO:0005829">
    <property type="term" value="C:cytosol"/>
    <property type="evidence" value="ECO:0007669"/>
    <property type="project" value="TreeGrafter"/>
</dbReference>
<evidence type="ECO:0000313" key="9">
    <source>
        <dbReference type="Proteomes" id="UP000440096"/>
    </source>
</evidence>
<dbReference type="GO" id="GO:0008732">
    <property type="term" value="F:L-allo-threonine aldolase activity"/>
    <property type="evidence" value="ECO:0007669"/>
    <property type="project" value="TreeGrafter"/>
</dbReference>
<evidence type="ECO:0000256" key="2">
    <source>
        <dbReference type="ARBA" id="ARBA00006966"/>
    </source>
</evidence>
<dbReference type="InterPro" id="IPR001597">
    <property type="entry name" value="ArAA_b-elim_lyase/Thr_aldolase"/>
</dbReference>